<evidence type="ECO:0000313" key="2">
    <source>
        <dbReference type="Proteomes" id="UP000095651"/>
    </source>
</evidence>
<accession>A0A174NPA5</accession>
<dbReference type="EMBL" id="CYZE01000042">
    <property type="protein sequence ID" value="CUP50443.1"/>
    <property type="molecule type" value="Genomic_DNA"/>
</dbReference>
<reference evidence="1 2" key="1">
    <citation type="submission" date="2015-09" db="EMBL/GenBank/DDBJ databases">
        <authorList>
            <consortium name="Pathogen Informatics"/>
        </authorList>
    </citation>
    <scope>NUCLEOTIDE SEQUENCE [LARGE SCALE GENOMIC DNA]</scope>
    <source>
        <strain evidence="1 2">2789STDY5608850</strain>
    </source>
</reference>
<gene>
    <name evidence="1" type="ORF">ERS852407_06121</name>
</gene>
<proteinExistence type="predicted"/>
<organism evidence="1 2">
    <name type="scientific">Hungatella hathewayi</name>
    <dbReference type="NCBI Taxonomy" id="154046"/>
    <lineage>
        <taxon>Bacteria</taxon>
        <taxon>Bacillati</taxon>
        <taxon>Bacillota</taxon>
        <taxon>Clostridia</taxon>
        <taxon>Lachnospirales</taxon>
        <taxon>Lachnospiraceae</taxon>
        <taxon>Hungatella</taxon>
    </lineage>
</organism>
<dbReference type="RefSeq" id="WP_155521552.1">
    <property type="nucleotide sequence ID" value="NZ_CABIXC010000042.1"/>
</dbReference>
<dbReference type="AlphaFoldDB" id="A0A174NPA5"/>
<evidence type="ECO:0000313" key="1">
    <source>
        <dbReference type="EMBL" id="CUP50443.1"/>
    </source>
</evidence>
<dbReference type="Proteomes" id="UP000095651">
    <property type="component" value="Unassembled WGS sequence"/>
</dbReference>
<sequence length="56" mass="6960">MDKRRIVEIFYEITNMEEEEFEKLRTTIFAIKDGEKEQKLLTNFFEHIDKKRKRGH</sequence>
<protein>
    <submittedName>
        <fullName evidence="1">Uncharacterized protein</fullName>
    </submittedName>
</protein>
<name>A0A174NPA5_9FIRM</name>